<accession>A0A9P5AMI6</accession>
<feature type="domain" description="MULE transposase" evidence="3">
    <location>
        <begin position="444"/>
        <end position="541"/>
    </location>
</feature>
<comment type="caution">
    <text evidence="4">The sequence shown here is derived from an EMBL/GenBank/DDBJ whole genome shotgun (WGS) entry which is preliminary data.</text>
</comment>
<gene>
    <name evidence="4" type="ORF">FBEOM_4848</name>
</gene>
<feature type="region of interest" description="Disordered" evidence="1">
    <location>
        <begin position="845"/>
        <end position="941"/>
    </location>
</feature>
<feature type="compositionally biased region" description="Pro residues" evidence="1">
    <location>
        <begin position="220"/>
        <end position="230"/>
    </location>
</feature>
<feature type="compositionally biased region" description="Low complexity" evidence="1">
    <location>
        <begin position="886"/>
        <end position="912"/>
    </location>
</feature>
<dbReference type="OrthoDB" id="5153291at2759"/>
<reference evidence="4" key="2">
    <citation type="submission" date="2020-02" db="EMBL/GenBank/DDBJ databases">
        <title>Identification and distribution of gene clusters putatively required for synthesis of sphingolipid metabolism inhibitors in phylogenetically diverse species of the filamentous fungus Fusarium.</title>
        <authorList>
            <person name="Kim H.-S."/>
            <person name="Busman M."/>
            <person name="Brown D.W."/>
            <person name="Divon H."/>
            <person name="Uhlig S."/>
            <person name="Proctor R.H."/>
        </authorList>
    </citation>
    <scope>NUCLEOTIDE SEQUENCE</scope>
    <source>
        <strain evidence="4">NRRL 25174</strain>
    </source>
</reference>
<feature type="compositionally biased region" description="Polar residues" evidence="1">
    <location>
        <begin position="1"/>
        <end position="19"/>
    </location>
</feature>
<feature type="region of interest" description="Disordered" evidence="1">
    <location>
        <begin position="115"/>
        <end position="144"/>
    </location>
</feature>
<dbReference type="PANTHER" id="PTHR47718:SF3">
    <property type="entry name" value="PROTEIN FAR1-RELATED SEQUENCE 5-LIKE"/>
    <property type="match status" value="1"/>
</dbReference>
<evidence type="ECO:0000256" key="1">
    <source>
        <dbReference type="SAM" id="MobiDB-lite"/>
    </source>
</evidence>
<feature type="region of interest" description="Disordered" evidence="1">
    <location>
        <begin position="554"/>
        <end position="584"/>
    </location>
</feature>
<organism evidence="4 5">
    <name type="scientific">Fusarium beomiforme</name>
    <dbReference type="NCBI Taxonomy" id="44412"/>
    <lineage>
        <taxon>Eukaryota</taxon>
        <taxon>Fungi</taxon>
        <taxon>Dikarya</taxon>
        <taxon>Ascomycota</taxon>
        <taxon>Pezizomycotina</taxon>
        <taxon>Sordariomycetes</taxon>
        <taxon>Hypocreomycetidae</taxon>
        <taxon>Hypocreales</taxon>
        <taxon>Nectriaceae</taxon>
        <taxon>Fusarium</taxon>
        <taxon>Fusarium burgessii species complex</taxon>
    </lineage>
</organism>
<dbReference type="Pfam" id="PF03101">
    <property type="entry name" value="FAR1"/>
    <property type="match status" value="1"/>
</dbReference>
<evidence type="ECO:0000259" key="2">
    <source>
        <dbReference type="Pfam" id="PF03101"/>
    </source>
</evidence>
<dbReference type="AlphaFoldDB" id="A0A9P5AMI6"/>
<dbReference type="Pfam" id="PF10551">
    <property type="entry name" value="MULE"/>
    <property type="match status" value="1"/>
</dbReference>
<feature type="domain" description="FAR1" evidence="2">
    <location>
        <begin position="243"/>
        <end position="326"/>
    </location>
</feature>
<feature type="region of interest" description="Disordered" evidence="1">
    <location>
        <begin position="1"/>
        <end position="51"/>
    </location>
</feature>
<dbReference type="EMBL" id="PVQB02000202">
    <property type="protein sequence ID" value="KAF4341224.1"/>
    <property type="molecule type" value="Genomic_DNA"/>
</dbReference>
<proteinExistence type="predicted"/>
<keyword evidence="5" id="KW-1185">Reference proteome</keyword>
<feature type="region of interest" description="Disordered" evidence="1">
    <location>
        <begin position="316"/>
        <end position="352"/>
    </location>
</feature>
<feature type="compositionally biased region" description="Low complexity" evidence="1">
    <location>
        <begin position="124"/>
        <end position="138"/>
    </location>
</feature>
<reference evidence="4" key="1">
    <citation type="journal article" date="2017" name="Mycologia">
        <title>Fusarium algeriense, sp. nov., a novel toxigenic crown rot pathogen of durum wheat from Algeria is nested in the Fusarium burgessii species complex.</title>
        <authorList>
            <person name="Laraba I."/>
            <person name="Keddad A."/>
            <person name="Boureghda H."/>
            <person name="Abdallah N."/>
            <person name="Vaughan M.M."/>
            <person name="Proctor R.H."/>
            <person name="Busman M."/>
            <person name="O'Donnell K."/>
        </authorList>
    </citation>
    <scope>NUCLEOTIDE SEQUENCE</scope>
    <source>
        <strain evidence="4">NRRL 25174</strain>
    </source>
</reference>
<feature type="compositionally biased region" description="Polar residues" evidence="1">
    <location>
        <begin position="570"/>
        <end position="580"/>
    </location>
</feature>
<dbReference type="InterPro" id="IPR004330">
    <property type="entry name" value="FAR1_DNA_bnd_dom"/>
</dbReference>
<sequence>MSQPEYPSSSLSNQRQRSYQFRPRKRQRQDQSDSSRPPSSNSTGTSIGRHYGVGDDEALYNLFASYPETFTTAPRPHGLRALNEPPWGLRFDQEIHLWNDFPTQGGRPQRVRIPVPGPEIDKLSSCSPPQPAQEQSSPTRPQFQSALRLVREVIGTDRRLTFELVRSYEQVHQWRERWGYSPLSSDALESPPPYSPPQDRHSPAITSPPLPDHSSSPVPDAIPNPPIPGDPAPSAEVLFEWVNTFAKANGFGIVRRNAHSYKGRRIRYTFQCDRFGEPAPSQGAGLRRRKSRKCGCKWMVVAEALEEGKWLLRQHSNPEHSQHNHSRSIGPSAHPSHRRLTEPIRTTVESTSRRVGIRARDVRAIVQEQHPESSFTRKDIYNARSGINRDKLDGHTPTAALIKLLDEMKIPYLVKWGRDEPNRLVGLVWAFPYCLQMWKRFPEVISFDNTYNTNRFKLPLFQATGQTCLGSVYNAAFGLIDNERREGFQFLSGSIRQLAEQHSIRQPDVIITDFDDQMKAALNDQFPDVQQQLCIHHINSNVLLKSKQKWVRARSTSKSSSPDTSDREATTPQPQAQLSPQGREFVHTPITEAIPHNYRGVLIMWKLVLFAETEEAHEEAWANLCKEFDDQRAILRYLHGTYMPVRAQWARCFIRKYRNFGVRVTSGTEASNNNIKSYLLNGMSNLYRLFEAMQDMMKDQERDFNDACAADEVLTAREYMGSSSEYLGELRTALSSKGLGLITKQYRLAKKAMPTGKNPFPDPLGDCGEECSVSTELGIPCCHKIYSKLVSGMPFTRWEVHPRWRLREPSSQDPYRRILDPRIATALRGRPKNTTQAVPARLAIEASCQTDSRPARKPASQAPGRRRGRPPGRLNRPTLARLPLESSQQVSSQASSQASTSSQRQTRSRSAVLGGGRTTGVRASGRKTQPSIRRRRSQWELLDSDEEVLPSIVVRG</sequence>
<dbReference type="Proteomes" id="UP000730481">
    <property type="component" value="Unassembled WGS sequence"/>
</dbReference>
<evidence type="ECO:0000313" key="4">
    <source>
        <dbReference type="EMBL" id="KAF4341224.1"/>
    </source>
</evidence>
<evidence type="ECO:0000259" key="3">
    <source>
        <dbReference type="Pfam" id="PF10551"/>
    </source>
</evidence>
<name>A0A9P5AMI6_9HYPO</name>
<dbReference type="InterPro" id="IPR018289">
    <property type="entry name" value="MULE_transposase_dom"/>
</dbReference>
<dbReference type="PANTHER" id="PTHR47718">
    <property type="entry name" value="OS01G0519700 PROTEIN"/>
    <property type="match status" value="1"/>
</dbReference>
<protein>
    <submittedName>
        <fullName evidence="4">MULE transposase domain protein</fullName>
    </submittedName>
</protein>
<feature type="region of interest" description="Disordered" evidence="1">
    <location>
        <begin position="186"/>
        <end position="230"/>
    </location>
</feature>
<evidence type="ECO:0000313" key="5">
    <source>
        <dbReference type="Proteomes" id="UP000730481"/>
    </source>
</evidence>